<name>A0A9P7MEQ0_9HYPO</name>
<evidence type="ECO:0000313" key="2">
    <source>
        <dbReference type="EMBL" id="KAG5941422.1"/>
    </source>
</evidence>
<proteinExistence type="predicted"/>
<accession>A0A9P7MEQ0</accession>
<evidence type="ECO:0000313" key="3">
    <source>
        <dbReference type="Proteomes" id="UP000706124"/>
    </source>
</evidence>
<gene>
    <name evidence="2" type="ORF">E4U60_007888</name>
</gene>
<evidence type="ECO:0000256" key="1">
    <source>
        <dbReference type="SAM" id="MobiDB-lite"/>
    </source>
</evidence>
<dbReference type="EMBL" id="SRPO01000096">
    <property type="protein sequence ID" value="KAG5941422.1"/>
    <property type="molecule type" value="Genomic_DNA"/>
</dbReference>
<reference evidence="2 3" key="1">
    <citation type="journal article" date="2020" name="bioRxiv">
        <title>Whole genome comparisons of ergot fungi reveals the divergence and evolution of species within the genus Claviceps are the result of varying mechanisms driving genome evolution and host range expansion.</title>
        <authorList>
            <person name="Wyka S.A."/>
            <person name="Mondo S.J."/>
            <person name="Liu M."/>
            <person name="Dettman J."/>
            <person name="Nalam V."/>
            <person name="Broders K.D."/>
        </authorList>
    </citation>
    <scope>NUCLEOTIDE SEQUENCE [LARGE SCALE GENOMIC DNA]</scope>
    <source>
        <strain evidence="2 3">CCC 1485</strain>
    </source>
</reference>
<feature type="compositionally biased region" description="Basic and acidic residues" evidence="1">
    <location>
        <begin position="41"/>
        <end position="55"/>
    </location>
</feature>
<dbReference type="Proteomes" id="UP000706124">
    <property type="component" value="Unassembled WGS sequence"/>
</dbReference>
<organism evidence="2 3">
    <name type="scientific">Claviceps pazoutovae</name>
    <dbReference type="NCBI Taxonomy" id="1649127"/>
    <lineage>
        <taxon>Eukaryota</taxon>
        <taxon>Fungi</taxon>
        <taxon>Dikarya</taxon>
        <taxon>Ascomycota</taxon>
        <taxon>Pezizomycotina</taxon>
        <taxon>Sordariomycetes</taxon>
        <taxon>Hypocreomycetidae</taxon>
        <taxon>Hypocreales</taxon>
        <taxon>Clavicipitaceae</taxon>
        <taxon>Claviceps</taxon>
    </lineage>
</organism>
<sequence>MEEAGVELWPMVEFESWKPMRIPEGPEFEDDDSNADGTGSHNDRDADATSSHDDSSADSTDSDDDSDADSTDSDEY</sequence>
<comment type="caution">
    <text evidence="2">The sequence shown here is derived from an EMBL/GenBank/DDBJ whole genome shotgun (WGS) entry which is preliminary data.</text>
</comment>
<dbReference type="AlphaFoldDB" id="A0A9P7MEQ0"/>
<feature type="compositionally biased region" description="Acidic residues" evidence="1">
    <location>
        <begin position="60"/>
        <end position="76"/>
    </location>
</feature>
<protein>
    <submittedName>
        <fullName evidence="2">Uncharacterized protein</fullName>
    </submittedName>
</protein>
<keyword evidence="3" id="KW-1185">Reference proteome</keyword>
<feature type="region of interest" description="Disordered" evidence="1">
    <location>
        <begin position="1"/>
        <end position="76"/>
    </location>
</feature>